<sequence length="177" mass="19783">MDLAPENRGRKCCQPQGPPFFDSKPSSGVPWLMHMPVCVGTCGTQAYVCTMFCGSTVGAWDPPTWMVQIHFLVGYTYAAAAIPKVACFPITSRVGRASTCNGKQMQEGKQGLQSFRSVLRNICGETWDGMILLKNPPEFGEKKWETCNGLPSEYMLRRDRKNRKETIYYIALSTLPD</sequence>
<accession>A0A7S1I3S6</accession>
<dbReference type="EMBL" id="HBGA01030866">
    <property type="protein sequence ID" value="CAD9000082.1"/>
    <property type="molecule type" value="Transcribed_RNA"/>
</dbReference>
<protein>
    <submittedName>
        <fullName evidence="1">Uncharacterized protein</fullName>
    </submittedName>
</protein>
<gene>
    <name evidence="1" type="ORF">EGYM00392_LOCUS11155</name>
</gene>
<reference evidence="1" key="1">
    <citation type="submission" date="2021-01" db="EMBL/GenBank/DDBJ databases">
        <authorList>
            <person name="Corre E."/>
            <person name="Pelletier E."/>
            <person name="Niang G."/>
            <person name="Scheremetjew M."/>
            <person name="Finn R."/>
            <person name="Kale V."/>
            <person name="Holt S."/>
            <person name="Cochrane G."/>
            <person name="Meng A."/>
            <person name="Brown T."/>
            <person name="Cohen L."/>
        </authorList>
    </citation>
    <scope>NUCLEOTIDE SEQUENCE</scope>
    <source>
        <strain evidence="1">NIES-381</strain>
    </source>
</reference>
<dbReference type="AlphaFoldDB" id="A0A7S1I3S6"/>
<proteinExistence type="predicted"/>
<evidence type="ECO:0000313" key="1">
    <source>
        <dbReference type="EMBL" id="CAD9000082.1"/>
    </source>
</evidence>
<organism evidence="1">
    <name type="scientific">Eutreptiella gymnastica</name>
    <dbReference type="NCBI Taxonomy" id="73025"/>
    <lineage>
        <taxon>Eukaryota</taxon>
        <taxon>Discoba</taxon>
        <taxon>Euglenozoa</taxon>
        <taxon>Euglenida</taxon>
        <taxon>Spirocuta</taxon>
        <taxon>Euglenophyceae</taxon>
        <taxon>Eutreptiales</taxon>
        <taxon>Eutreptiaceae</taxon>
        <taxon>Eutreptiella</taxon>
    </lineage>
</organism>
<name>A0A7S1I3S6_9EUGL</name>